<accession>A0A2P4XYB3</accession>
<gene>
    <name evidence="1" type="ORF">PHPALM_12993</name>
</gene>
<dbReference type="AlphaFoldDB" id="A0A2P4XYB3"/>
<dbReference type="EMBL" id="NCKW01006935">
    <property type="protein sequence ID" value="POM70547.1"/>
    <property type="molecule type" value="Genomic_DNA"/>
</dbReference>
<name>A0A2P4XYB3_9STRA</name>
<keyword evidence="2" id="KW-1185">Reference proteome</keyword>
<proteinExistence type="predicted"/>
<reference evidence="1 2" key="1">
    <citation type="journal article" date="2017" name="Genome Biol. Evol.">
        <title>Phytophthora megakarya and P. palmivora, closely related causal agents of cacao black pod rot, underwent increases in genome sizes and gene numbers by different mechanisms.</title>
        <authorList>
            <person name="Ali S.S."/>
            <person name="Shao J."/>
            <person name="Lary D.J."/>
            <person name="Kronmiller B."/>
            <person name="Shen D."/>
            <person name="Strem M.D."/>
            <person name="Amoako-Attah I."/>
            <person name="Akrofi A.Y."/>
            <person name="Begoude B.A."/>
            <person name="Ten Hoopen G.M."/>
            <person name="Coulibaly K."/>
            <person name="Kebe B.I."/>
            <person name="Melnick R.L."/>
            <person name="Guiltinan M.J."/>
            <person name="Tyler B.M."/>
            <person name="Meinhardt L.W."/>
            <person name="Bailey B.A."/>
        </authorList>
    </citation>
    <scope>NUCLEOTIDE SEQUENCE [LARGE SCALE GENOMIC DNA]</scope>
    <source>
        <strain evidence="2">sbr112.9</strain>
    </source>
</reference>
<dbReference type="OrthoDB" id="93641at2759"/>
<comment type="caution">
    <text evidence="1">The sequence shown here is derived from an EMBL/GenBank/DDBJ whole genome shotgun (WGS) entry which is preliminary data.</text>
</comment>
<sequence>MGQKLRGYSIKVKLTAVELIELVGLPLAVEELGYTHGTVHGWWTDRDKLRAYNGNKLAKTLNGLNR</sequence>
<evidence type="ECO:0000313" key="1">
    <source>
        <dbReference type="EMBL" id="POM70547.1"/>
    </source>
</evidence>
<protein>
    <submittedName>
        <fullName evidence="1">Uncharacterized protein</fullName>
    </submittedName>
</protein>
<evidence type="ECO:0000313" key="2">
    <source>
        <dbReference type="Proteomes" id="UP000237271"/>
    </source>
</evidence>
<dbReference type="Proteomes" id="UP000237271">
    <property type="component" value="Unassembled WGS sequence"/>
</dbReference>
<organism evidence="1 2">
    <name type="scientific">Phytophthora palmivora</name>
    <dbReference type="NCBI Taxonomy" id="4796"/>
    <lineage>
        <taxon>Eukaryota</taxon>
        <taxon>Sar</taxon>
        <taxon>Stramenopiles</taxon>
        <taxon>Oomycota</taxon>
        <taxon>Peronosporomycetes</taxon>
        <taxon>Peronosporales</taxon>
        <taxon>Peronosporaceae</taxon>
        <taxon>Phytophthora</taxon>
    </lineage>
</organism>